<dbReference type="GO" id="GO:0016787">
    <property type="term" value="F:hydrolase activity"/>
    <property type="evidence" value="ECO:0007669"/>
    <property type="project" value="UniProtKB-KW"/>
</dbReference>
<dbReference type="PANTHER" id="PTHR46118">
    <property type="entry name" value="PROTEIN ABHD11"/>
    <property type="match status" value="1"/>
</dbReference>
<organism evidence="3 4">
    <name type="scientific">Pseudomaricurvus hydrocarbonicus</name>
    <dbReference type="NCBI Taxonomy" id="1470433"/>
    <lineage>
        <taxon>Bacteria</taxon>
        <taxon>Pseudomonadati</taxon>
        <taxon>Pseudomonadota</taxon>
        <taxon>Gammaproteobacteria</taxon>
        <taxon>Cellvibrionales</taxon>
        <taxon>Cellvibrionaceae</taxon>
        <taxon>Pseudomaricurvus</taxon>
    </lineage>
</organism>
<feature type="domain" description="AB hydrolase-1" evidence="2">
    <location>
        <begin position="19"/>
        <end position="250"/>
    </location>
</feature>
<sequence>MSDLIYCRDENPESAGTPLILVHGLFGASENLMGIARAFDNRPVSLVDLRNHGRSFHADTMSQTEMAQDLIRLLDAKGWHKVDLLGHSLGGKVGLQLSQLAPERLNRLVVADIAPVDYQPHHQLILEGLDAVDTATVKSRAEADQVMSEYIEEPGVRSFLLMNLVRSPQGGYQWRCNLDALKKNYADIRCAPVFVQAFEGPCLYIRGGNSEYVQDTYQAAIDRFTPGAEIQTLTGCGHWLHAEKPADFNRTAKAFLS</sequence>
<dbReference type="RefSeq" id="WP_167192155.1">
    <property type="nucleotide sequence ID" value="NZ_JAAONZ010000027.1"/>
</dbReference>
<evidence type="ECO:0000256" key="1">
    <source>
        <dbReference type="ARBA" id="ARBA00022801"/>
    </source>
</evidence>
<dbReference type="SUPFAM" id="SSF53474">
    <property type="entry name" value="alpha/beta-Hydrolases"/>
    <property type="match status" value="1"/>
</dbReference>
<dbReference type="Gene3D" id="3.40.50.1820">
    <property type="entry name" value="alpha/beta hydrolase"/>
    <property type="match status" value="1"/>
</dbReference>
<dbReference type="AlphaFoldDB" id="A0A9E5MQ01"/>
<dbReference type="InterPro" id="IPR000073">
    <property type="entry name" value="AB_hydrolase_1"/>
</dbReference>
<dbReference type="Pfam" id="PF12697">
    <property type="entry name" value="Abhydrolase_6"/>
    <property type="match status" value="1"/>
</dbReference>
<keyword evidence="1 3" id="KW-0378">Hydrolase</keyword>
<dbReference type="InterPro" id="IPR029058">
    <property type="entry name" value="AB_hydrolase_fold"/>
</dbReference>
<proteinExistence type="predicted"/>
<evidence type="ECO:0000313" key="3">
    <source>
        <dbReference type="EMBL" id="NHO68291.1"/>
    </source>
</evidence>
<evidence type="ECO:0000259" key="2">
    <source>
        <dbReference type="Pfam" id="PF12697"/>
    </source>
</evidence>
<keyword evidence="4" id="KW-1185">Reference proteome</keyword>
<evidence type="ECO:0000313" key="4">
    <source>
        <dbReference type="Proteomes" id="UP000787472"/>
    </source>
</evidence>
<name>A0A9E5MQ01_9GAMM</name>
<dbReference type="EMBL" id="JAAONZ010000027">
    <property type="protein sequence ID" value="NHO68291.1"/>
    <property type="molecule type" value="Genomic_DNA"/>
</dbReference>
<gene>
    <name evidence="3" type="ORF">G8770_22295</name>
</gene>
<reference evidence="3" key="1">
    <citation type="submission" date="2020-03" db="EMBL/GenBank/DDBJ databases">
        <authorList>
            <person name="Guo F."/>
        </authorList>
    </citation>
    <scope>NUCLEOTIDE SEQUENCE</scope>
    <source>
        <strain evidence="3">JCM 30134</strain>
    </source>
</reference>
<accession>A0A9E5MQ01</accession>
<dbReference type="Proteomes" id="UP000787472">
    <property type="component" value="Unassembled WGS sequence"/>
</dbReference>
<protein>
    <submittedName>
        <fullName evidence="3">Alpha/beta fold hydrolase</fullName>
    </submittedName>
</protein>
<comment type="caution">
    <text evidence="3">The sequence shown here is derived from an EMBL/GenBank/DDBJ whole genome shotgun (WGS) entry which is preliminary data.</text>
</comment>
<dbReference type="PANTHER" id="PTHR46118:SF4">
    <property type="entry name" value="PROTEIN ABHD11"/>
    <property type="match status" value="1"/>
</dbReference>